<feature type="transmembrane region" description="Helical" evidence="1">
    <location>
        <begin position="21"/>
        <end position="42"/>
    </location>
</feature>
<name>A0A4Q2R5G8_9HYPH</name>
<evidence type="ECO:0000256" key="1">
    <source>
        <dbReference type="SAM" id="Phobius"/>
    </source>
</evidence>
<dbReference type="OrthoDB" id="9812349at2"/>
<evidence type="ECO:0000313" key="2">
    <source>
        <dbReference type="EMBL" id="RYB01592.1"/>
    </source>
</evidence>
<dbReference type="PANTHER" id="PTHR34980">
    <property type="entry name" value="INNER MEMBRANE PROTEIN-RELATED-RELATED"/>
    <property type="match status" value="1"/>
</dbReference>
<organism evidence="2 3">
    <name type="scientific">Lichenibacterium ramalinae</name>
    <dbReference type="NCBI Taxonomy" id="2316527"/>
    <lineage>
        <taxon>Bacteria</taxon>
        <taxon>Pseudomonadati</taxon>
        <taxon>Pseudomonadota</taxon>
        <taxon>Alphaproteobacteria</taxon>
        <taxon>Hyphomicrobiales</taxon>
        <taxon>Lichenihabitantaceae</taxon>
        <taxon>Lichenibacterium</taxon>
    </lineage>
</organism>
<dbReference type="EMBL" id="QYBC01000034">
    <property type="protein sequence ID" value="RYB01592.1"/>
    <property type="molecule type" value="Genomic_DNA"/>
</dbReference>
<protein>
    <submittedName>
        <fullName evidence="2">DUF805 domain-containing protein</fullName>
    </submittedName>
</protein>
<accession>A0A4Q2R5G8</accession>
<feature type="transmembrane region" description="Helical" evidence="1">
    <location>
        <begin position="62"/>
        <end position="82"/>
    </location>
</feature>
<dbReference type="GO" id="GO:0005886">
    <property type="term" value="C:plasma membrane"/>
    <property type="evidence" value="ECO:0007669"/>
    <property type="project" value="TreeGrafter"/>
</dbReference>
<reference evidence="2 3" key="1">
    <citation type="submission" date="2018-09" db="EMBL/GenBank/DDBJ databases">
        <authorList>
            <person name="Grouzdev D.S."/>
            <person name="Krutkina M.S."/>
        </authorList>
    </citation>
    <scope>NUCLEOTIDE SEQUENCE [LARGE SCALE GENOMIC DNA]</scope>
    <source>
        <strain evidence="2 3">RmlP001</strain>
    </source>
</reference>
<keyword evidence="1" id="KW-0812">Transmembrane</keyword>
<gene>
    <name evidence="2" type="ORF">D3272_25410</name>
</gene>
<reference evidence="2 3" key="2">
    <citation type="submission" date="2019-02" db="EMBL/GenBank/DDBJ databases">
        <title>'Lichenibacterium ramalinii' gen. nov. sp. nov., 'Lichenibacterium minor' gen. nov. sp. nov.</title>
        <authorList>
            <person name="Pankratov T."/>
        </authorList>
    </citation>
    <scope>NUCLEOTIDE SEQUENCE [LARGE SCALE GENOMIC DNA]</scope>
    <source>
        <strain evidence="2 3">RmlP001</strain>
    </source>
</reference>
<dbReference type="InterPro" id="IPR008523">
    <property type="entry name" value="DUF805"/>
</dbReference>
<keyword evidence="3" id="KW-1185">Reference proteome</keyword>
<evidence type="ECO:0000313" key="3">
    <source>
        <dbReference type="Proteomes" id="UP000289411"/>
    </source>
</evidence>
<dbReference type="Pfam" id="PF05656">
    <property type="entry name" value="DUF805"/>
    <property type="match status" value="1"/>
</dbReference>
<dbReference type="AlphaFoldDB" id="A0A4Q2R5G8"/>
<proteinExistence type="predicted"/>
<comment type="caution">
    <text evidence="2">The sequence shown here is derived from an EMBL/GenBank/DDBJ whole genome shotgun (WGS) entry which is preliminary data.</text>
</comment>
<dbReference type="Proteomes" id="UP000289411">
    <property type="component" value="Unassembled WGS sequence"/>
</dbReference>
<sequence>MKKLFFPTANRITRKQFWMAQVGYLVVSMVTALVFMLLGRIIPNQATEAGEYSVNGFAAIPFAIIGFGVSLTMFISGILVGIKRFHDRDKGGGWLFIILIPIVGQIWLLVELGFLAGTQGQNRFGPDPRSALQAASGSFSVAR</sequence>
<feature type="transmembrane region" description="Helical" evidence="1">
    <location>
        <begin position="94"/>
        <end position="116"/>
    </location>
</feature>
<keyword evidence="1" id="KW-0472">Membrane</keyword>
<dbReference type="RefSeq" id="WP_129222043.1">
    <property type="nucleotide sequence ID" value="NZ_QYBC01000034.1"/>
</dbReference>
<keyword evidence="1" id="KW-1133">Transmembrane helix</keyword>